<dbReference type="InterPro" id="IPR006207">
    <property type="entry name" value="Cys_knot_C"/>
</dbReference>
<dbReference type="PANTHER" id="PTHR11339">
    <property type="entry name" value="EXTRACELLULAR MATRIX GLYCOPROTEIN RELATED"/>
    <property type="match status" value="1"/>
</dbReference>
<dbReference type="GeneID" id="120065982"/>
<dbReference type="CDD" id="cd19941">
    <property type="entry name" value="TIL"/>
    <property type="match status" value="1"/>
</dbReference>
<dbReference type="InterPro" id="IPR050780">
    <property type="entry name" value="Mucin_vWF_Thrombospondin_sf"/>
</dbReference>
<proteinExistence type="predicted"/>
<dbReference type="InterPro" id="IPR014853">
    <property type="entry name" value="VWF/SSPO/ZAN-like_Cys-rich_dom"/>
</dbReference>
<accession>A0A8U1FC25</accession>
<keyword evidence="3" id="KW-0325">Glycoprotein</keyword>
<dbReference type="InterPro" id="IPR001846">
    <property type="entry name" value="VWF_type-D"/>
</dbReference>
<keyword evidence="2 4" id="KW-1015">Disulfide bond</keyword>
<dbReference type="InterPro" id="IPR001007">
    <property type="entry name" value="VWF_dom"/>
</dbReference>
<feature type="domain" description="VWFC" evidence="6">
    <location>
        <begin position="534"/>
        <end position="600"/>
    </location>
</feature>
<dbReference type="PANTHER" id="PTHR11339:SF371">
    <property type="entry name" value="MUCIN-2"/>
    <property type="match status" value="1"/>
</dbReference>
<evidence type="ECO:0000259" key="5">
    <source>
        <dbReference type="PROSITE" id="PS01225"/>
    </source>
</evidence>
<keyword evidence="8" id="KW-1185">Reference proteome</keyword>
<dbReference type="SMART" id="SM00041">
    <property type="entry name" value="CT"/>
    <property type="match status" value="1"/>
</dbReference>
<dbReference type="Pfam" id="PF08742">
    <property type="entry name" value="C8"/>
    <property type="match status" value="1"/>
</dbReference>
<sequence length="843" mass="92599">MSLYDPSYSQHCLSYSQHCLSYSQHCLSYSQHCLSYSQHCLSYSQHCLSYSQHCLSYSSTVSATVSTVSATVSTVSATVSTVSATVSTVSATVSTVSATVSTVSATVSTVPATVSTVPATVSTVSATVSTVSATDGETWKTDNCTTQTCHRGVITTTFVVCESVEKPVCENGYPPVKVYNESGCCYHYECECICYGWGDPHYVTFDGQYYSFQENCTYVLIKEIVPRQNFSVIIDNYNCDPSGHATCPQSLIVYYKSYTIVLTPKRLNVTTNVVYINGNQIFPTFSNEDLIITSTGVELLLKIHAIKATVMFKSLMFSVTLPNSLFHNNTEGQCGTCDNNRKNDCKLPNGQIDPSCPGMAHEWKIPDDKKPYCKRQPPTPPTPTPTTCLPGKTSICDIILSPVFKQCHDVIPRQPFFEACKFDVCHMSNISIGCSSLEAYAVRCAAAGVCIDWRKSTKGQCELTCPKTKVYKACGSTIQPTCNSRYNEKYVHSCQGAQRSRDVVCDSFMEGCFCPEGTILFNTFSDTCVRDCGCTGPDGKPKQFGETWYSNCQKCTCNADTLSVQCEPVKCPPQEIVTYKKYGEVLVNETVDCCQINTCVPKPVCVHNNTEYTFGENVPKGTCEECKCGPNKDPVSKLYVVECAQINCITTCPTGYEYEVGPEKCCGACVQKDCVVVLPDATSHIIQLGKLWSPPSDRCVKYECTKTNNQFIVVESKLKCPVFRPEDCVPGTEKTDANGCCTTCDLINHCDVKNTTTYLEVNNCKSTVPVEISACGGSCGTSSMYSAEKNTLMHSCSCCQEMSTSERKVEMVCHDGKKIIQSYIYIDKCGCHDSECDKKNHLD</sequence>
<feature type="disulfide bond" evidence="4">
    <location>
        <begin position="779"/>
        <end position="831"/>
    </location>
</feature>
<comment type="caution">
    <text evidence="4">Lacks conserved residue(s) required for the propagation of feature annotation.</text>
</comment>
<dbReference type="SUPFAM" id="SSF57567">
    <property type="entry name" value="Serine protease inhibitors"/>
    <property type="match status" value="1"/>
</dbReference>
<dbReference type="InterPro" id="IPR036084">
    <property type="entry name" value="Ser_inhib-like_sf"/>
</dbReference>
<dbReference type="SMART" id="SM00832">
    <property type="entry name" value="C8"/>
    <property type="match status" value="1"/>
</dbReference>
<evidence type="ECO:0000259" key="6">
    <source>
        <dbReference type="PROSITE" id="PS50184"/>
    </source>
</evidence>
<keyword evidence="1" id="KW-0677">Repeat</keyword>
<dbReference type="PROSITE" id="PS01185">
    <property type="entry name" value="CTCK_1"/>
    <property type="match status" value="1"/>
</dbReference>
<evidence type="ECO:0000256" key="2">
    <source>
        <dbReference type="ARBA" id="ARBA00023157"/>
    </source>
</evidence>
<dbReference type="KEGG" id="snh:120065982"/>
<feature type="disulfide bond" evidence="4">
    <location>
        <begin position="764"/>
        <end position="813"/>
    </location>
</feature>
<evidence type="ECO:0000313" key="9">
    <source>
        <dbReference type="RefSeq" id="XP_038872949.1"/>
    </source>
</evidence>
<dbReference type="SMART" id="SM00216">
    <property type="entry name" value="VWD"/>
    <property type="match status" value="1"/>
</dbReference>
<dbReference type="GO" id="GO:0005615">
    <property type="term" value="C:extracellular space"/>
    <property type="evidence" value="ECO:0007669"/>
    <property type="project" value="TreeGrafter"/>
</dbReference>
<reference evidence="9" key="1">
    <citation type="submission" date="2025-08" db="UniProtKB">
        <authorList>
            <consortium name="RefSeq"/>
        </authorList>
    </citation>
    <scope>IDENTIFICATION</scope>
    <source>
        <tissue evidence="9">White muscle</tissue>
    </source>
</reference>
<dbReference type="PROSITE" id="PS01225">
    <property type="entry name" value="CTCK_2"/>
    <property type="match status" value="1"/>
</dbReference>
<evidence type="ECO:0000256" key="1">
    <source>
        <dbReference type="ARBA" id="ARBA00022737"/>
    </source>
</evidence>
<dbReference type="PROSITE" id="PS51233">
    <property type="entry name" value="VWFD"/>
    <property type="match status" value="1"/>
</dbReference>
<dbReference type="Pfam" id="PF00094">
    <property type="entry name" value="VWD"/>
    <property type="match status" value="1"/>
</dbReference>
<evidence type="ECO:0000313" key="8">
    <source>
        <dbReference type="Proteomes" id="UP000808372"/>
    </source>
</evidence>
<feature type="disulfide bond" evidence="4">
    <location>
        <begin position="775"/>
        <end position="829"/>
    </location>
</feature>
<dbReference type="RefSeq" id="XP_038872949.1">
    <property type="nucleotide sequence ID" value="XM_039017021.1"/>
</dbReference>
<feature type="domain" description="VWFC" evidence="6">
    <location>
        <begin position="603"/>
        <end position="670"/>
    </location>
</feature>
<gene>
    <name evidence="9" type="primary">LOC120065982</name>
</gene>
<dbReference type="PROSITE" id="PS50184">
    <property type="entry name" value="VWFC_2"/>
    <property type="match status" value="2"/>
</dbReference>
<evidence type="ECO:0000256" key="3">
    <source>
        <dbReference type="ARBA" id="ARBA00023180"/>
    </source>
</evidence>
<dbReference type="GO" id="GO:0031012">
    <property type="term" value="C:extracellular matrix"/>
    <property type="evidence" value="ECO:0007669"/>
    <property type="project" value="TreeGrafter"/>
</dbReference>
<evidence type="ECO:0000259" key="7">
    <source>
        <dbReference type="PROSITE" id="PS51233"/>
    </source>
</evidence>
<feature type="domain" description="VWFD" evidence="7">
    <location>
        <begin position="192"/>
        <end position="374"/>
    </location>
</feature>
<dbReference type="Proteomes" id="UP000808372">
    <property type="component" value="Chromosome 21"/>
</dbReference>
<dbReference type="AlphaFoldDB" id="A0A8U1FC25"/>
<evidence type="ECO:0000256" key="4">
    <source>
        <dbReference type="PROSITE-ProRule" id="PRU00039"/>
    </source>
</evidence>
<dbReference type="SMART" id="SM00214">
    <property type="entry name" value="VWC"/>
    <property type="match status" value="3"/>
</dbReference>
<organism evidence="8 9">
    <name type="scientific">Salvelinus namaycush</name>
    <name type="common">Lake trout</name>
    <name type="synonym">Salmo namaycush</name>
    <dbReference type="NCBI Taxonomy" id="8040"/>
    <lineage>
        <taxon>Eukaryota</taxon>
        <taxon>Metazoa</taxon>
        <taxon>Chordata</taxon>
        <taxon>Craniata</taxon>
        <taxon>Vertebrata</taxon>
        <taxon>Euteleostomi</taxon>
        <taxon>Actinopterygii</taxon>
        <taxon>Neopterygii</taxon>
        <taxon>Teleostei</taxon>
        <taxon>Protacanthopterygii</taxon>
        <taxon>Salmoniformes</taxon>
        <taxon>Salmonidae</taxon>
        <taxon>Salmoninae</taxon>
        <taxon>Salvelinus</taxon>
    </lineage>
</organism>
<protein>
    <submittedName>
        <fullName evidence="9">Intestinal mucin-like protein</fullName>
    </submittedName>
</protein>
<feature type="domain" description="CTCK" evidence="5">
    <location>
        <begin position="741"/>
        <end position="837"/>
    </location>
</feature>
<name>A0A8U1FC25_SALNM</name>
<dbReference type="Gene3D" id="2.10.25.10">
    <property type="entry name" value="Laminin"/>
    <property type="match status" value="1"/>
</dbReference>